<name>A0A4U5PJK2_STECR</name>
<dbReference type="PANTHER" id="PTHR23204">
    <property type="entry name" value="CLEAVAGE AND POLYADENYLATION SPECIFIC FACTOR"/>
    <property type="match status" value="1"/>
</dbReference>
<dbReference type="AlphaFoldDB" id="A0A4U5PJK2"/>
<feature type="region of interest" description="Disordered" evidence="1">
    <location>
        <begin position="191"/>
        <end position="210"/>
    </location>
</feature>
<organism evidence="2 3">
    <name type="scientific">Steinernema carpocapsae</name>
    <name type="common">Entomopathogenic nematode</name>
    <dbReference type="NCBI Taxonomy" id="34508"/>
    <lineage>
        <taxon>Eukaryota</taxon>
        <taxon>Metazoa</taxon>
        <taxon>Ecdysozoa</taxon>
        <taxon>Nematoda</taxon>
        <taxon>Chromadorea</taxon>
        <taxon>Rhabditida</taxon>
        <taxon>Tylenchina</taxon>
        <taxon>Panagrolaimomorpha</taxon>
        <taxon>Strongyloidoidea</taxon>
        <taxon>Steinernematidae</taxon>
        <taxon>Steinernema</taxon>
    </lineage>
</organism>
<dbReference type="Gene3D" id="3.30.70.330">
    <property type="match status" value="1"/>
</dbReference>
<evidence type="ECO:0000313" key="2">
    <source>
        <dbReference type="EMBL" id="TKR96656.1"/>
    </source>
</evidence>
<reference evidence="2 3" key="1">
    <citation type="journal article" date="2015" name="Genome Biol.">
        <title>Comparative genomics of Steinernema reveals deeply conserved gene regulatory networks.</title>
        <authorList>
            <person name="Dillman A.R."/>
            <person name="Macchietto M."/>
            <person name="Porter C.F."/>
            <person name="Rogers A."/>
            <person name="Williams B."/>
            <person name="Antoshechkin I."/>
            <person name="Lee M.M."/>
            <person name="Goodwin Z."/>
            <person name="Lu X."/>
            <person name="Lewis E.E."/>
            <person name="Goodrich-Blair H."/>
            <person name="Stock S.P."/>
            <person name="Adams B.J."/>
            <person name="Sternberg P.W."/>
            <person name="Mortazavi A."/>
        </authorList>
    </citation>
    <scope>NUCLEOTIDE SEQUENCE [LARGE SCALE GENOMIC DNA]</scope>
    <source>
        <strain evidence="2 3">ALL</strain>
    </source>
</reference>
<accession>A0A4U5PJK2</accession>
<dbReference type="OrthoDB" id="10065185at2759"/>
<proteinExistence type="predicted"/>
<feature type="compositionally biased region" description="Basic and acidic residues" evidence="1">
    <location>
        <begin position="192"/>
        <end position="210"/>
    </location>
</feature>
<comment type="caution">
    <text evidence="2">The sequence shown here is derived from an EMBL/GenBank/DDBJ whole genome shotgun (WGS) entry which is preliminary data.</text>
</comment>
<evidence type="ECO:0000256" key="1">
    <source>
        <dbReference type="SAM" id="MobiDB-lite"/>
    </source>
</evidence>
<evidence type="ECO:0000313" key="3">
    <source>
        <dbReference type="Proteomes" id="UP000298663"/>
    </source>
</evidence>
<dbReference type="InterPro" id="IPR035979">
    <property type="entry name" value="RBD_domain_sf"/>
</dbReference>
<dbReference type="InterPro" id="IPR012677">
    <property type="entry name" value="Nucleotide-bd_a/b_plait_sf"/>
</dbReference>
<dbReference type="GO" id="GO:0003676">
    <property type="term" value="F:nucleic acid binding"/>
    <property type="evidence" value="ECO:0007669"/>
    <property type="project" value="InterPro"/>
</dbReference>
<gene>
    <name evidence="2" type="ORF">L596_010644</name>
</gene>
<reference evidence="2 3" key="2">
    <citation type="journal article" date="2019" name="G3 (Bethesda)">
        <title>Hybrid Assembly of the Genome of the Entomopathogenic Nematode Steinernema carpocapsae Identifies the X-Chromosome.</title>
        <authorList>
            <person name="Serra L."/>
            <person name="Macchietto M."/>
            <person name="Macias-Munoz A."/>
            <person name="McGill C.J."/>
            <person name="Rodriguez I.M."/>
            <person name="Rodriguez B."/>
            <person name="Murad R."/>
            <person name="Mortazavi A."/>
        </authorList>
    </citation>
    <scope>NUCLEOTIDE SEQUENCE [LARGE SCALE GENOMIC DNA]</scope>
    <source>
        <strain evidence="2 3">ALL</strain>
    </source>
</reference>
<dbReference type="GO" id="GO:0006397">
    <property type="term" value="P:mRNA processing"/>
    <property type="evidence" value="ECO:0007669"/>
    <property type="project" value="UniProtKB-KW"/>
</dbReference>
<keyword evidence="3" id="KW-1185">Reference proteome</keyword>
<sequence length="210" mass="24125">MLVILCQFFFCFSRQFSLYLTNCQSQNRLFLKSSILVISRYSGNDETYDEDWPERSWNNYRQPLISTVPSVPSESPIQALISKDASYESVYNPRLERRYSCYVSGLNWWTTDVDLELLIRSLGVDDLINIDIYYHRHNGLSKEFAAVSCGSATSLTTIALHLPDTTLGEEPLDVYPFSRRNFQLLNGQADRFSSETDRSGTDMDSGRPPR</sequence>
<dbReference type="SUPFAM" id="SSF54928">
    <property type="entry name" value="RNA-binding domain, RBD"/>
    <property type="match status" value="1"/>
</dbReference>
<dbReference type="GO" id="GO:0005634">
    <property type="term" value="C:nucleus"/>
    <property type="evidence" value="ECO:0007669"/>
    <property type="project" value="UniProtKB-SubCell"/>
</dbReference>
<dbReference type="Proteomes" id="UP000298663">
    <property type="component" value="Unassembled WGS sequence"/>
</dbReference>
<dbReference type="InterPro" id="IPR034772">
    <property type="entry name" value="CPSF6/7"/>
</dbReference>
<protein>
    <submittedName>
        <fullName evidence="2">Uncharacterized protein</fullName>
    </submittedName>
</protein>
<dbReference type="EMBL" id="AZBU02000002">
    <property type="protein sequence ID" value="TKR96656.1"/>
    <property type="molecule type" value="Genomic_DNA"/>
</dbReference>